<accession>A0A5S6PX43</accession>
<dbReference type="RefSeq" id="XP_001893718.2">
    <property type="nucleotide sequence ID" value="XM_001893683.2"/>
</dbReference>
<dbReference type="CTD" id="6097174"/>
<gene>
    <name evidence="2 4" type="primary">Bm9216</name>
    <name evidence="2" type="ORF">BM_BM9216</name>
</gene>
<reference evidence="2" key="2">
    <citation type="submission" date="2019-04" db="EMBL/GenBank/DDBJ databases">
        <authorList>
            <person name="Howe K."/>
            <person name="Paulini M."/>
            <person name="Williams G."/>
        </authorList>
    </citation>
    <scope>NUCLEOTIDE SEQUENCE [LARGE SCALE GENOMIC DNA]</scope>
    <source>
        <strain evidence="2">FR3</strain>
    </source>
</reference>
<dbReference type="OrthoDB" id="5838447at2759"/>
<dbReference type="KEGG" id="bmy:BM_BM9216"/>
<sequence length="293" mass="34091">MKERAMLKKKVGNGDLLQSSAKYFDDYHCKTTEWNVKQMKTKTNMEEVKQVITALKNKLMERHLMSKKIAELEKILQKINNATNEVIIEMNNRVDDLNRDWQERLRNENVKWENDIHTSSKYCDNRPIETRNLQDINKVIWRTERRLIELTDRLAPIQKMEQKLEKIIEVLKNAPCYHQSTSITTDNLHISESESVNTARTAQNMQEESVTKAPNFYGVVEIAANYSMCLRNLERAIKSLESMKQMSALFGVSVDGISSVSDVNHTANVLKQFVNKLKISLQKRNLRSDNVLF</sequence>
<reference evidence="4" key="3">
    <citation type="submission" date="2019-12" db="UniProtKB">
        <authorList>
            <consortium name="WormBaseParasite"/>
        </authorList>
    </citation>
    <scope>IDENTIFICATION</scope>
</reference>
<proteinExistence type="predicted"/>
<reference evidence="3" key="1">
    <citation type="journal article" date="2007" name="Science">
        <title>Draft genome of the filarial nematode parasite Brugia malayi.</title>
        <authorList>
            <person name="Ghedin E."/>
            <person name="Wang S."/>
            <person name="Spiro D."/>
            <person name="Caler E."/>
            <person name="Zhao Q."/>
            <person name="Crabtree J."/>
            <person name="Allen J.E."/>
            <person name="Delcher A.L."/>
            <person name="Guiliano D.B."/>
            <person name="Miranda-Saavedra D."/>
            <person name="Angiuoli S.V."/>
            <person name="Creasy T."/>
            <person name="Amedeo P."/>
            <person name="Haas B."/>
            <person name="El-Sayed N.M."/>
            <person name="Wortman J.R."/>
            <person name="Feldblyum T."/>
            <person name="Tallon L."/>
            <person name="Schatz M."/>
            <person name="Shumway M."/>
            <person name="Koo H."/>
            <person name="Salzberg S.L."/>
            <person name="Schobel S."/>
            <person name="Pertea M."/>
            <person name="Pop M."/>
            <person name="White O."/>
            <person name="Barton G.J."/>
            <person name="Carlow C.K."/>
            <person name="Crawford M.J."/>
            <person name="Daub J."/>
            <person name="Dimmic M.W."/>
            <person name="Estes C.F."/>
            <person name="Foster J.M."/>
            <person name="Ganatra M."/>
            <person name="Gregory W.F."/>
            <person name="Johnson N.M."/>
            <person name="Jin J."/>
            <person name="Komuniecki R."/>
            <person name="Korf I."/>
            <person name="Kumar S."/>
            <person name="Laney S."/>
            <person name="Li B.W."/>
            <person name="Li W."/>
            <person name="Lindblom T.H."/>
            <person name="Lustigman S."/>
            <person name="Ma D."/>
            <person name="Maina C.V."/>
            <person name="Martin D.M."/>
            <person name="McCarter J.P."/>
            <person name="McReynolds L."/>
            <person name="Mitreva M."/>
            <person name="Nutman T.B."/>
            <person name="Parkinson J."/>
            <person name="Peregrin-Alvarez J.M."/>
            <person name="Poole C."/>
            <person name="Ren Q."/>
            <person name="Saunders L."/>
            <person name="Sluder A.E."/>
            <person name="Smith K."/>
            <person name="Stanke M."/>
            <person name="Unnasch T.R."/>
            <person name="Ware J."/>
            <person name="Wei A.D."/>
            <person name="Weil G."/>
            <person name="Williams D.J."/>
            <person name="Zhang Y."/>
            <person name="Williams S.A."/>
            <person name="Fraser-Liggett C."/>
            <person name="Slatko B."/>
            <person name="Blaxter M.L."/>
            <person name="Scott A.L."/>
        </authorList>
    </citation>
    <scope>NUCLEOTIDE SEQUENCE</scope>
    <source>
        <strain evidence="3">FR3</strain>
    </source>
</reference>
<keyword evidence="1" id="KW-0175">Coiled coil</keyword>
<evidence type="ECO:0000313" key="2">
    <source>
        <dbReference type="EMBL" id="VIO91959.1"/>
    </source>
</evidence>
<feature type="coiled-coil region" evidence="1">
    <location>
        <begin position="62"/>
        <end position="100"/>
    </location>
</feature>
<accession>A0A4E9F5E9</accession>
<keyword evidence="3" id="KW-1185">Reference proteome</keyword>
<dbReference type="GeneID" id="6097174"/>
<organism evidence="2">
    <name type="scientific">Brugia malayi</name>
    <name type="common">Filarial nematode worm</name>
    <dbReference type="NCBI Taxonomy" id="6279"/>
    <lineage>
        <taxon>Eukaryota</taxon>
        <taxon>Metazoa</taxon>
        <taxon>Ecdysozoa</taxon>
        <taxon>Nematoda</taxon>
        <taxon>Chromadorea</taxon>
        <taxon>Rhabditida</taxon>
        <taxon>Spirurina</taxon>
        <taxon>Spiruromorpha</taxon>
        <taxon>Filarioidea</taxon>
        <taxon>Onchocercidae</taxon>
        <taxon>Brugia</taxon>
    </lineage>
</organism>
<protein>
    <submittedName>
        <fullName evidence="4">Bm9216</fullName>
    </submittedName>
</protein>
<name>A0A4E9F5E9_BRUMA</name>
<dbReference type="AlphaFoldDB" id="A0A4E9F5E9"/>
<evidence type="ECO:0000313" key="4">
    <source>
        <dbReference type="WBParaSite" id="Bm9216a.1"/>
    </source>
</evidence>
<evidence type="ECO:0000256" key="1">
    <source>
        <dbReference type="SAM" id="Coils"/>
    </source>
</evidence>
<evidence type="ECO:0000313" key="3">
    <source>
        <dbReference type="Proteomes" id="UP000006672"/>
    </source>
</evidence>
<dbReference type="Proteomes" id="UP000006672">
    <property type="component" value="Unassembled WGS sequence"/>
</dbReference>
<dbReference type="WBParaSite" id="Bm9216a.1">
    <property type="protein sequence ID" value="Bm9216a.1"/>
    <property type="gene ID" value="WBGene00229477"/>
</dbReference>
<dbReference type="EMBL" id="CAAKNF010000192">
    <property type="protein sequence ID" value="VIO91959.1"/>
    <property type="molecule type" value="Genomic_DNA"/>
</dbReference>